<dbReference type="SUPFAM" id="SSF88946">
    <property type="entry name" value="Sigma2 domain of RNA polymerase sigma factors"/>
    <property type="match status" value="1"/>
</dbReference>
<proteinExistence type="predicted"/>
<reference evidence="2" key="1">
    <citation type="submission" date="2016-10" db="EMBL/GenBank/DDBJ databases">
        <authorList>
            <person name="Varghese N."/>
            <person name="Submissions S."/>
        </authorList>
    </citation>
    <scope>NUCLEOTIDE SEQUENCE [LARGE SCALE GENOMIC DNA]</scope>
    <source>
        <strain evidence="2">BL9</strain>
    </source>
</reference>
<evidence type="ECO:0000313" key="1">
    <source>
        <dbReference type="EMBL" id="SCX80598.1"/>
    </source>
</evidence>
<dbReference type="EMBL" id="FMVM01000001">
    <property type="protein sequence ID" value="SCX80598.1"/>
    <property type="molecule type" value="Genomic_DNA"/>
</dbReference>
<dbReference type="AlphaFoldDB" id="A0A1G5ARS1"/>
<evidence type="ECO:0000313" key="2">
    <source>
        <dbReference type="Proteomes" id="UP000198538"/>
    </source>
</evidence>
<gene>
    <name evidence="1" type="ORF">SAMN05720606_10176</name>
</gene>
<accession>A0A1G5ARS1</accession>
<dbReference type="GO" id="GO:0003700">
    <property type="term" value="F:DNA-binding transcription factor activity"/>
    <property type="evidence" value="ECO:0007669"/>
    <property type="project" value="InterPro"/>
</dbReference>
<dbReference type="Proteomes" id="UP000198538">
    <property type="component" value="Unassembled WGS sequence"/>
</dbReference>
<organism evidence="1 2">
    <name type="scientific">Paenibacillus polysaccharolyticus</name>
    <dbReference type="NCBI Taxonomy" id="582692"/>
    <lineage>
        <taxon>Bacteria</taxon>
        <taxon>Bacillati</taxon>
        <taxon>Bacillota</taxon>
        <taxon>Bacilli</taxon>
        <taxon>Bacillales</taxon>
        <taxon>Paenibacillaceae</taxon>
        <taxon>Paenibacillus</taxon>
    </lineage>
</organism>
<protein>
    <submittedName>
        <fullName evidence="1">Uncharacterized protein</fullName>
    </submittedName>
</protein>
<name>A0A1G5ARS1_9BACL</name>
<dbReference type="Gene3D" id="1.20.120.1810">
    <property type="match status" value="1"/>
</dbReference>
<dbReference type="InterPro" id="IPR013325">
    <property type="entry name" value="RNA_pol_sigma_r2"/>
</dbReference>
<keyword evidence="2" id="KW-1185">Reference proteome</keyword>
<dbReference type="STRING" id="582692.SAMN05720606_10176"/>
<sequence length="117" mass="13301">MIGLRDIDEVFLNEVEKYKKLLIHEALLIELSKRGYQDAKSNLGKAKQVFLIDVCLNYLGLGIDFMDLINEAGAGLYEGIEHITDYQGDDINEFLKPYIEKAIQRAIDNDAHSVNNQ</sequence>
<dbReference type="GO" id="GO:0006352">
    <property type="term" value="P:DNA-templated transcription initiation"/>
    <property type="evidence" value="ECO:0007669"/>
    <property type="project" value="InterPro"/>
</dbReference>